<evidence type="ECO:0000313" key="2">
    <source>
        <dbReference type="EMBL" id="KAK6303748.1"/>
    </source>
</evidence>
<protein>
    <submittedName>
        <fullName evidence="2">Uncharacterized protein</fullName>
    </submittedName>
</protein>
<accession>A0AAN8L418</accession>
<feature type="compositionally biased region" description="Basic and acidic residues" evidence="1">
    <location>
        <begin position="63"/>
        <end position="77"/>
    </location>
</feature>
<gene>
    <name evidence="2" type="ORF">J4Q44_G00262020</name>
</gene>
<dbReference type="Proteomes" id="UP001356427">
    <property type="component" value="Unassembled WGS sequence"/>
</dbReference>
<dbReference type="EMBL" id="JAGTTL010000024">
    <property type="protein sequence ID" value="KAK6303748.1"/>
    <property type="molecule type" value="Genomic_DNA"/>
</dbReference>
<evidence type="ECO:0000313" key="3">
    <source>
        <dbReference type="Proteomes" id="UP001356427"/>
    </source>
</evidence>
<evidence type="ECO:0000256" key="1">
    <source>
        <dbReference type="SAM" id="MobiDB-lite"/>
    </source>
</evidence>
<organism evidence="2 3">
    <name type="scientific">Coregonus suidteri</name>
    <dbReference type="NCBI Taxonomy" id="861788"/>
    <lineage>
        <taxon>Eukaryota</taxon>
        <taxon>Metazoa</taxon>
        <taxon>Chordata</taxon>
        <taxon>Craniata</taxon>
        <taxon>Vertebrata</taxon>
        <taxon>Euteleostomi</taxon>
        <taxon>Actinopterygii</taxon>
        <taxon>Neopterygii</taxon>
        <taxon>Teleostei</taxon>
        <taxon>Protacanthopterygii</taxon>
        <taxon>Salmoniformes</taxon>
        <taxon>Salmonidae</taxon>
        <taxon>Coregoninae</taxon>
        <taxon>Coregonus</taxon>
    </lineage>
</organism>
<keyword evidence="3" id="KW-1185">Reference proteome</keyword>
<sequence>MAVPGSDMAVRKQAGPQGQRFRSRASLQAFLLKDAVGELQIDNFDVTTARSGSAAVNPLPSQERQRKGHQEHTRHTSEAVSAVPVDDVILEKSPQRRPGLLREKLVRLAPPTELQDALIGRGEQLPVPPLLVPVLRVQSASESEGQAEELFGEKRKTSPYVSGKSLRDGLSSPRRKAFRKWTPLRSPFQLVQETLFHDPWKFLVPPSSSTRPVVRWPSQCCGSRFSITHQRRRPGGPECLSC</sequence>
<name>A0AAN8L418_9TELE</name>
<comment type="caution">
    <text evidence="2">The sequence shown here is derived from an EMBL/GenBank/DDBJ whole genome shotgun (WGS) entry which is preliminary data.</text>
</comment>
<dbReference type="Gene3D" id="3.30.890.10">
    <property type="entry name" value="Methyl-cpg-binding Protein 2, Chain A"/>
    <property type="match status" value="1"/>
</dbReference>
<reference evidence="2 3" key="1">
    <citation type="submission" date="2021-04" db="EMBL/GenBank/DDBJ databases">
        <authorList>
            <person name="De Guttry C."/>
            <person name="Zahm M."/>
            <person name="Klopp C."/>
            <person name="Cabau C."/>
            <person name="Louis A."/>
            <person name="Berthelot C."/>
            <person name="Parey E."/>
            <person name="Roest Crollius H."/>
            <person name="Montfort J."/>
            <person name="Robinson-Rechavi M."/>
            <person name="Bucao C."/>
            <person name="Bouchez O."/>
            <person name="Gislard M."/>
            <person name="Lluch J."/>
            <person name="Milhes M."/>
            <person name="Lampietro C."/>
            <person name="Lopez Roques C."/>
            <person name="Donnadieu C."/>
            <person name="Braasch I."/>
            <person name="Desvignes T."/>
            <person name="Postlethwait J."/>
            <person name="Bobe J."/>
            <person name="Wedekind C."/>
            <person name="Guiguen Y."/>
        </authorList>
    </citation>
    <scope>NUCLEOTIDE SEQUENCE [LARGE SCALE GENOMIC DNA]</scope>
    <source>
        <strain evidence="2">Cs_M1</strain>
        <tissue evidence="2">Blood</tissue>
    </source>
</reference>
<feature type="region of interest" description="Disordered" evidence="1">
    <location>
        <begin position="1"/>
        <end position="22"/>
    </location>
</feature>
<dbReference type="AlphaFoldDB" id="A0AAN8L418"/>
<proteinExistence type="predicted"/>
<dbReference type="Gene3D" id="1.10.340.30">
    <property type="entry name" value="Hypothetical protein, domain 2"/>
    <property type="match status" value="1"/>
</dbReference>
<feature type="region of interest" description="Disordered" evidence="1">
    <location>
        <begin position="49"/>
        <end position="83"/>
    </location>
</feature>